<keyword evidence="2" id="KW-1185">Reference proteome</keyword>
<gene>
    <name evidence="1" type="ORF">NP590_18855</name>
</gene>
<name>A0ABT1TL47_9GAMM</name>
<reference evidence="1 2" key="1">
    <citation type="submission" date="2022-07" db="EMBL/GenBank/DDBJ databases">
        <title>Methylomonas rivi sp. nov., Methylomonas rosea sp. nov., Methylomonas aureus sp. nov. and Methylomonas subterranea sp. nov., four novel methanotrophs isolated from a freshwater creek and the deep terrestrial subsurface.</title>
        <authorList>
            <person name="Abin C."/>
            <person name="Sankaranarayanan K."/>
            <person name="Garner C."/>
            <person name="Sindelar R."/>
            <person name="Kotary K."/>
            <person name="Garner R."/>
            <person name="Barclay S."/>
            <person name="Lawson P."/>
            <person name="Krumholz L."/>
        </authorList>
    </citation>
    <scope>NUCLEOTIDE SEQUENCE [LARGE SCALE GENOMIC DNA]</scope>
    <source>
        <strain evidence="1 2">SURF-2</strain>
    </source>
</reference>
<protein>
    <submittedName>
        <fullName evidence="1">Uncharacterized protein</fullName>
    </submittedName>
</protein>
<accession>A0ABT1TL47</accession>
<evidence type="ECO:0000313" key="2">
    <source>
        <dbReference type="Proteomes" id="UP001524499"/>
    </source>
</evidence>
<comment type="caution">
    <text evidence="1">The sequence shown here is derived from an EMBL/GenBank/DDBJ whole genome shotgun (WGS) entry which is preliminary data.</text>
</comment>
<dbReference type="EMBL" id="JANIBJ010000050">
    <property type="protein sequence ID" value="MCQ8106175.1"/>
    <property type="molecule type" value="Genomic_DNA"/>
</dbReference>
<proteinExistence type="predicted"/>
<dbReference type="RefSeq" id="WP_256604242.1">
    <property type="nucleotide sequence ID" value="NZ_JANIBJ010000050.1"/>
</dbReference>
<evidence type="ECO:0000313" key="1">
    <source>
        <dbReference type="EMBL" id="MCQ8106175.1"/>
    </source>
</evidence>
<dbReference type="Proteomes" id="UP001524499">
    <property type="component" value="Unassembled WGS sequence"/>
</dbReference>
<sequence>MNQREKYENGLFTVRFIGDELKLHGVNIYDLSHSLLAIQRIVHKAHLSIEGGLVKGAFPNKEIRQRLALQIGERRRTSDAFALIPILADPNVQEYLKKLADYVFSGIAGYYVGDVLDRVRKENNQDKQIFIDSIYTEVANIVNRIDASGGVEAISLGAPALNQETIAAFTSDSKIYLSKLKNETFLGNYQEIKGRVYKLYPASKIIAIRRSGGRTVSIFLSDADFDRIRYHKESNPLFLFKGRPRYQFGVETKIVSEFEADEIEYLIDNLD</sequence>
<organism evidence="1 2">
    <name type="scientific">Methylomonas subterranea</name>
    <dbReference type="NCBI Taxonomy" id="2952225"/>
    <lineage>
        <taxon>Bacteria</taxon>
        <taxon>Pseudomonadati</taxon>
        <taxon>Pseudomonadota</taxon>
        <taxon>Gammaproteobacteria</taxon>
        <taxon>Methylococcales</taxon>
        <taxon>Methylococcaceae</taxon>
        <taxon>Methylomonas</taxon>
    </lineage>
</organism>